<dbReference type="InterPro" id="IPR038286">
    <property type="entry name" value="IPK_sf"/>
</dbReference>
<dbReference type="OrthoDB" id="2573163at2759"/>
<comment type="caution">
    <text evidence="1">The sequence shown here is derived from an EMBL/GenBank/DDBJ whole genome shotgun (WGS) entry which is preliminary data.</text>
</comment>
<reference evidence="1 2" key="1">
    <citation type="submission" date="2019-02" db="EMBL/GenBank/DDBJ databases">
        <title>Genome sequencing of the rare red list fungi Phellinidium pouzarii.</title>
        <authorList>
            <person name="Buettner E."/>
            <person name="Kellner H."/>
        </authorList>
    </citation>
    <scope>NUCLEOTIDE SEQUENCE [LARGE SCALE GENOMIC DNA]</scope>
    <source>
        <strain evidence="1 2">DSM 108285</strain>
    </source>
</reference>
<gene>
    <name evidence="1" type="ORF">EW145_g8435</name>
</gene>
<accession>A0A4S4K611</accession>
<proteinExistence type="predicted"/>
<organism evidence="1 2">
    <name type="scientific">Phellinidium pouzarii</name>
    <dbReference type="NCBI Taxonomy" id="167371"/>
    <lineage>
        <taxon>Eukaryota</taxon>
        <taxon>Fungi</taxon>
        <taxon>Dikarya</taxon>
        <taxon>Basidiomycota</taxon>
        <taxon>Agaricomycotina</taxon>
        <taxon>Agaricomycetes</taxon>
        <taxon>Hymenochaetales</taxon>
        <taxon>Hymenochaetaceae</taxon>
        <taxon>Phellinidium</taxon>
    </lineage>
</organism>
<dbReference type="SUPFAM" id="SSF56104">
    <property type="entry name" value="SAICAR synthase-like"/>
    <property type="match status" value="1"/>
</dbReference>
<dbReference type="Gene3D" id="3.30.470.160">
    <property type="entry name" value="Inositol polyphosphate kinase"/>
    <property type="match status" value="1"/>
</dbReference>
<evidence type="ECO:0000313" key="1">
    <source>
        <dbReference type="EMBL" id="THG93216.1"/>
    </source>
</evidence>
<dbReference type="EMBL" id="SGPK01001360">
    <property type="protein sequence ID" value="THG93216.1"/>
    <property type="molecule type" value="Genomic_DNA"/>
</dbReference>
<dbReference type="AlphaFoldDB" id="A0A4S4K611"/>
<keyword evidence="2" id="KW-1185">Reference proteome</keyword>
<evidence type="ECO:0000313" key="2">
    <source>
        <dbReference type="Proteomes" id="UP000308199"/>
    </source>
</evidence>
<sequence length="124" mass="13555">IVDFAHTTTGRDYVPLPAAHAAGEVVASGKGYQADVDAASGLICARFPPHYPEQPDRGFLFGLKNLADALERLWDEERVRRMMASRDDPSAVSRQLPPVNTDGKVIFNEIFGPRGEEDLGMIST</sequence>
<dbReference type="Proteomes" id="UP000308199">
    <property type="component" value="Unassembled WGS sequence"/>
</dbReference>
<protein>
    <submittedName>
        <fullName evidence="1">Uncharacterized protein</fullName>
    </submittedName>
</protein>
<feature type="non-terminal residue" evidence="1">
    <location>
        <position position="1"/>
    </location>
</feature>
<name>A0A4S4K611_9AGAM</name>